<dbReference type="InterPro" id="IPR023165">
    <property type="entry name" value="rRNA_Ade_diMease-like_C"/>
</dbReference>
<evidence type="ECO:0000256" key="2">
    <source>
        <dbReference type="ARBA" id="ARBA00022552"/>
    </source>
</evidence>
<comment type="caution">
    <text evidence="7">Lacks conserved residue(s) required for the propagation of feature annotation.</text>
</comment>
<dbReference type="Proteomes" id="UP000186851">
    <property type="component" value="Chromosome"/>
</dbReference>
<organism evidence="9 10">
    <name type="scientific">Odinarchaeota yellowstonii (strain LCB_4)</name>
    <dbReference type="NCBI Taxonomy" id="1841599"/>
    <lineage>
        <taxon>Archaea</taxon>
        <taxon>Promethearchaeati</taxon>
        <taxon>Candidatus Odinarchaeota</taxon>
        <taxon>Candidatus Odinarchaeia</taxon>
        <taxon>Candidatus Odinarchaeales</taxon>
        <taxon>Candidatus Odinarchaeaceae</taxon>
        <taxon>Candidatus Odinarchaeum</taxon>
    </lineage>
</organism>
<keyword evidence="1" id="KW-0963">Cytoplasm</keyword>
<sequence length="296" mass="34429">MKNKINIRYSQEHKPFKMRDHNILEETKKILRENDVRLKKKRGQSFIVNQEYISKQLQAGKLDKNDIVLEIGAGIGNLTVQISPLVKKIYAIELDHTLADILRRRINSYNNIEVVECDALKCDFPNFNKIIANIPYNIASPLTFKILSYKFEVGILMYQLEFAKRLIAKPGEKEYSRLSVNAALKADIEIIELVPRIAFYPQPKVDSAIVKILPKEINLKSGVEQIAQIVNRLFPYRNKKVYSAIKHYMSELNVNKEFLKQILATIPYSEVRVRDMNINMLDDLTVYILDKMRCLR</sequence>
<proteinExistence type="inferred from homology"/>
<evidence type="ECO:0000259" key="8">
    <source>
        <dbReference type="SMART" id="SM00650"/>
    </source>
</evidence>
<evidence type="ECO:0000256" key="5">
    <source>
        <dbReference type="ARBA" id="ARBA00022691"/>
    </source>
</evidence>
<dbReference type="PROSITE" id="PS51689">
    <property type="entry name" value="SAM_RNA_A_N6_MT"/>
    <property type="match status" value="1"/>
</dbReference>
<evidence type="ECO:0000313" key="10">
    <source>
        <dbReference type="Proteomes" id="UP000186851"/>
    </source>
</evidence>
<keyword evidence="2" id="KW-0698">rRNA processing</keyword>
<comment type="similarity">
    <text evidence="7">Belongs to the class I-like SAM-binding methyltransferase superfamily. rRNA adenine N(6)-methyltransferase family.</text>
</comment>
<dbReference type="PANTHER" id="PTHR11727:SF7">
    <property type="entry name" value="DIMETHYLADENOSINE TRANSFERASE-RELATED"/>
    <property type="match status" value="1"/>
</dbReference>
<feature type="binding site" evidence="7">
    <location>
        <position position="118"/>
    </location>
    <ligand>
        <name>S-adenosyl-L-methionine</name>
        <dbReference type="ChEBI" id="CHEBI:59789"/>
    </ligand>
</feature>
<evidence type="ECO:0000256" key="3">
    <source>
        <dbReference type="ARBA" id="ARBA00022603"/>
    </source>
</evidence>
<dbReference type="InterPro" id="IPR029063">
    <property type="entry name" value="SAM-dependent_MTases_sf"/>
</dbReference>
<dbReference type="KEGG" id="oyw:OdinLCB4_003995"/>
<keyword evidence="6 7" id="KW-0694">RNA-binding</keyword>
<keyword evidence="4 7" id="KW-0808">Transferase</keyword>
<dbReference type="SMART" id="SM00650">
    <property type="entry name" value="rADc"/>
    <property type="match status" value="1"/>
</dbReference>
<keyword evidence="3 7" id="KW-0489">Methyltransferase</keyword>
<dbReference type="NCBIfam" id="TIGR00755">
    <property type="entry name" value="ksgA"/>
    <property type="match status" value="1"/>
</dbReference>
<keyword evidence="5 7" id="KW-0949">S-adenosyl-L-methionine</keyword>
<gene>
    <name evidence="9" type="primary">rsmA</name>
    <name evidence="9" type="ORF">OdinLCB4_003995</name>
</gene>
<dbReference type="InterPro" id="IPR001737">
    <property type="entry name" value="KsgA/Erm"/>
</dbReference>
<dbReference type="EMBL" id="CP091871">
    <property type="protein sequence ID" value="WEU39656.1"/>
    <property type="molecule type" value="Genomic_DNA"/>
</dbReference>
<reference evidence="9" key="2">
    <citation type="journal article" date="2022" name="Nat. Microbiol.">
        <title>A closed Candidatus Odinarchaeum chromosome exposes Asgard archaeal viruses.</title>
        <authorList>
            <person name="Tamarit D."/>
            <person name="Caceres E.F."/>
            <person name="Krupovic M."/>
            <person name="Nijland R."/>
            <person name="Eme L."/>
            <person name="Robinson N.P."/>
            <person name="Ettema T.J.G."/>
        </authorList>
    </citation>
    <scope>NUCLEOTIDE SEQUENCE</scope>
    <source>
        <strain evidence="9">LCB_4</strain>
    </source>
</reference>
<protein>
    <submittedName>
        <fullName evidence="9">16S rRNA (Adenine(1518)-N(6)/adenine(1519)-N(6))-dimethyltransferase RsmA</fullName>
        <ecNumber evidence="9">2.1.1.182</ecNumber>
    </submittedName>
</protein>
<feature type="domain" description="Ribosomal RNA adenine methylase transferase N-terminal" evidence="8">
    <location>
        <begin position="52"/>
        <end position="216"/>
    </location>
</feature>
<dbReference type="GO" id="GO:0052908">
    <property type="term" value="F:16S rRNA (adenine(1518)-N(6)/adenine(1519)-N(6))-dimethyltransferase activity"/>
    <property type="evidence" value="ECO:0007669"/>
    <property type="project" value="UniProtKB-EC"/>
</dbReference>
<evidence type="ECO:0000256" key="4">
    <source>
        <dbReference type="ARBA" id="ARBA00022679"/>
    </source>
</evidence>
<dbReference type="Gene3D" id="1.10.8.100">
    <property type="entry name" value="Ribosomal RNA adenine dimethylase-like, domain 2"/>
    <property type="match status" value="1"/>
</dbReference>
<dbReference type="SUPFAM" id="SSF53335">
    <property type="entry name" value="S-adenosyl-L-methionine-dependent methyltransferases"/>
    <property type="match status" value="1"/>
</dbReference>
<dbReference type="InterPro" id="IPR020598">
    <property type="entry name" value="rRNA_Ade_methylase_Trfase_N"/>
</dbReference>
<evidence type="ECO:0000313" key="9">
    <source>
        <dbReference type="EMBL" id="WEU39656.1"/>
    </source>
</evidence>
<evidence type="ECO:0000256" key="1">
    <source>
        <dbReference type="ARBA" id="ARBA00022490"/>
    </source>
</evidence>
<dbReference type="EC" id="2.1.1.182" evidence="9"/>
<feature type="binding site" evidence="7">
    <location>
        <position position="93"/>
    </location>
    <ligand>
        <name>S-adenosyl-L-methionine</name>
        <dbReference type="ChEBI" id="CHEBI:59789"/>
    </ligand>
</feature>
<dbReference type="Pfam" id="PF00398">
    <property type="entry name" value="RrnaAD"/>
    <property type="match status" value="1"/>
</dbReference>
<feature type="binding site" evidence="7">
    <location>
        <position position="72"/>
    </location>
    <ligand>
        <name>S-adenosyl-L-methionine</name>
        <dbReference type="ChEBI" id="CHEBI:59789"/>
    </ligand>
</feature>
<dbReference type="GO" id="GO:0003723">
    <property type="term" value="F:RNA binding"/>
    <property type="evidence" value="ECO:0007669"/>
    <property type="project" value="UniProtKB-UniRule"/>
</dbReference>
<reference evidence="9" key="1">
    <citation type="journal article" date="2017" name="Nature">
        <title>Asgard archaea illuminate the origin of eukaryotic cellular complexity.</title>
        <authorList>
            <person name="Zaremba-Niedzwiedzka K."/>
            <person name="Caceres E.F."/>
            <person name="Saw J.H."/>
            <person name="Backstrom D."/>
            <person name="Juzokaite L."/>
            <person name="Vancaester E."/>
            <person name="Seitz K.W."/>
            <person name="Anantharaman K."/>
            <person name="Starnawski P."/>
            <person name="Kjeldsen K.U."/>
            <person name="Scott M.B."/>
            <person name="Nunoura T."/>
            <person name="Banfield J.F."/>
            <person name="Schramm A."/>
            <person name="Baker B.J."/>
            <person name="Spang A."/>
            <person name="Ettema T.J.G."/>
        </authorList>
    </citation>
    <scope>NUCLEOTIDE SEQUENCE</scope>
    <source>
        <strain evidence="9">LCB_4</strain>
    </source>
</reference>
<dbReference type="CDD" id="cd02440">
    <property type="entry name" value="AdoMet_MTases"/>
    <property type="match status" value="1"/>
</dbReference>
<dbReference type="InterPro" id="IPR020596">
    <property type="entry name" value="rRNA_Ade_Mease_Trfase_CS"/>
</dbReference>
<evidence type="ECO:0000256" key="6">
    <source>
        <dbReference type="ARBA" id="ARBA00022884"/>
    </source>
</evidence>
<dbReference type="InterPro" id="IPR011530">
    <property type="entry name" value="rRNA_adenine_dimethylase"/>
</dbReference>
<dbReference type="PANTHER" id="PTHR11727">
    <property type="entry name" value="DIMETHYLADENOSINE TRANSFERASE"/>
    <property type="match status" value="1"/>
</dbReference>
<accession>A0AAF0IAL2</accession>
<feature type="binding site" evidence="7">
    <location>
        <position position="47"/>
    </location>
    <ligand>
        <name>S-adenosyl-L-methionine</name>
        <dbReference type="ChEBI" id="CHEBI:59789"/>
    </ligand>
</feature>
<feature type="binding site" evidence="7">
    <location>
        <position position="133"/>
    </location>
    <ligand>
        <name>S-adenosyl-L-methionine</name>
        <dbReference type="ChEBI" id="CHEBI:59789"/>
    </ligand>
</feature>
<name>A0AAF0IAL2_ODILC</name>
<evidence type="ECO:0000256" key="7">
    <source>
        <dbReference type="PROSITE-ProRule" id="PRU01026"/>
    </source>
</evidence>
<dbReference type="AlphaFoldDB" id="A0AAF0IAL2"/>
<dbReference type="PROSITE" id="PS01131">
    <property type="entry name" value="RRNA_A_DIMETH"/>
    <property type="match status" value="1"/>
</dbReference>
<dbReference type="Gene3D" id="3.40.50.150">
    <property type="entry name" value="Vaccinia Virus protein VP39"/>
    <property type="match status" value="1"/>
</dbReference>